<proteinExistence type="predicted"/>
<feature type="chain" id="PRO_5040729953" evidence="1">
    <location>
        <begin position="19"/>
        <end position="103"/>
    </location>
</feature>
<protein>
    <submittedName>
        <fullName evidence="2">Uncharacterized protein</fullName>
    </submittedName>
</protein>
<dbReference type="AlphaFoldDB" id="A0A9W4W0D2"/>
<reference evidence="2" key="1">
    <citation type="submission" date="2022-07" db="EMBL/GenBank/DDBJ databases">
        <authorList>
            <person name="Criscuolo A."/>
        </authorList>
    </citation>
    <scope>NUCLEOTIDE SEQUENCE</scope>
    <source>
        <strain evidence="2">CIP111854</strain>
    </source>
</reference>
<evidence type="ECO:0000313" key="2">
    <source>
        <dbReference type="EMBL" id="CAH9067474.1"/>
    </source>
</evidence>
<sequence>MIKKLLSLLSICTFPAIAITNIKHVEVVESLVVVTVKTSRDNVACGGAPTDQWGLDLTQEQDHALYGLILTAVAKAQAIEFMGSGICLDNGRIERISKASYKG</sequence>
<keyword evidence="1" id="KW-0732">Signal</keyword>
<organism evidence="2 3">
    <name type="scientific">Pseudoalteromonas holothuriae</name>
    <dbReference type="NCBI Taxonomy" id="2963714"/>
    <lineage>
        <taxon>Bacteria</taxon>
        <taxon>Pseudomonadati</taxon>
        <taxon>Pseudomonadota</taxon>
        <taxon>Gammaproteobacteria</taxon>
        <taxon>Alteromonadales</taxon>
        <taxon>Pseudoalteromonadaceae</taxon>
        <taxon>Pseudoalteromonas</taxon>
    </lineage>
</organism>
<gene>
    <name evidence="2" type="ORF">PSECIP111854_04115</name>
</gene>
<accession>A0A9W4W0D2</accession>
<keyword evidence="3" id="KW-1185">Reference proteome</keyword>
<feature type="signal peptide" evidence="1">
    <location>
        <begin position="1"/>
        <end position="18"/>
    </location>
</feature>
<dbReference type="RefSeq" id="WP_261627208.1">
    <property type="nucleotide sequence ID" value="NZ_CAMAPC010000036.1"/>
</dbReference>
<dbReference type="Proteomes" id="UP001152467">
    <property type="component" value="Unassembled WGS sequence"/>
</dbReference>
<evidence type="ECO:0000313" key="3">
    <source>
        <dbReference type="Proteomes" id="UP001152467"/>
    </source>
</evidence>
<evidence type="ECO:0000256" key="1">
    <source>
        <dbReference type="SAM" id="SignalP"/>
    </source>
</evidence>
<dbReference type="EMBL" id="CAMAPC010000036">
    <property type="protein sequence ID" value="CAH9067474.1"/>
    <property type="molecule type" value="Genomic_DNA"/>
</dbReference>
<name>A0A9W4W0D2_9GAMM</name>
<comment type="caution">
    <text evidence="2">The sequence shown here is derived from an EMBL/GenBank/DDBJ whole genome shotgun (WGS) entry which is preliminary data.</text>
</comment>